<keyword evidence="5 12" id="KW-0479">Metal-binding</keyword>
<keyword evidence="7 12" id="KW-0460">Magnesium</keyword>
<dbReference type="EC" id="3.1.3.11" evidence="3 12"/>
<proteinExistence type="inferred from homology"/>
<evidence type="ECO:0000256" key="8">
    <source>
        <dbReference type="ARBA" id="ARBA00023277"/>
    </source>
</evidence>
<feature type="binding site" evidence="12">
    <location>
        <position position="126"/>
    </location>
    <ligand>
        <name>Mg(2+)</name>
        <dbReference type="ChEBI" id="CHEBI:18420"/>
        <label>1</label>
    </ligand>
</feature>
<feature type="binding site" evidence="12">
    <location>
        <position position="129"/>
    </location>
    <ligand>
        <name>Mg(2+)</name>
        <dbReference type="ChEBI" id="CHEBI:18420"/>
        <label>2</label>
    </ligand>
</feature>
<feature type="binding site" evidence="12">
    <location>
        <position position="249"/>
    </location>
    <ligand>
        <name>substrate</name>
    </ligand>
</feature>
<dbReference type="PANTHER" id="PTHR11556:SF35">
    <property type="entry name" value="SEDOHEPTULOSE-1,7-BISPHOSPHATASE, CHLOROPLASTIC"/>
    <property type="match status" value="1"/>
</dbReference>
<evidence type="ECO:0000313" key="16">
    <source>
        <dbReference type="EMBL" id="MBS9525549.1"/>
    </source>
</evidence>
<dbReference type="InterPro" id="IPR033391">
    <property type="entry name" value="FBPase_N"/>
</dbReference>
<dbReference type="GO" id="GO:0005986">
    <property type="term" value="P:sucrose biosynthetic process"/>
    <property type="evidence" value="ECO:0007669"/>
    <property type="project" value="TreeGrafter"/>
</dbReference>
<feature type="binding site" evidence="12">
    <location>
        <position position="222"/>
    </location>
    <ligand>
        <name>substrate</name>
    </ligand>
</feature>
<dbReference type="FunFam" id="3.40.190.80:FF:000001">
    <property type="entry name" value="Fructose-1,6-bisphosphatase class 1"/>
    <property type="match status" value="1"/>
</dbReference>
<evidence type="ECO:0000256" key="4">
    <source>
        <dbReference type="ARBA" id="ARBA00022490"/>
    </source>
</evidence>
<dbReference type="Proteomes" id="UP001319104">
    <property type="component" value="Unassembled WGS sequence"/>
</dbReference>
<dbReference type="FunFam" id="3.30.540.10:FF:000002">
    <property type="entry name" value="Fructose-1,6-bisphosphatase class 1"/>
    <property type="match status" value="1"/>
</dbReference>
<comment type="caution">
    <text evidence="16">The sequence shown here is derived from an EMBL/GenBank/DDBJ whole genome shotgun (WGS) entry which is preliminary data.</text>
</comment>
<dbReference type="GO" id="GO:0006094">
    <property type="term" value="P:gluconeogenesis"/>
    <property type="evidence" value="ECO:0007669"/>
    <property type="project" value="UniProtKB-UniRule"/>
</dbReference>
<feature type="binding site" evidence="12">
    <location>
        <position position="279"/>
    </location>
    <ligand>
        <name>substrate</name>
    </ligand>
</feature>
<dbReference type="EMBL" id="JAHCMY010000014">
    <property type="protein sequence ID" value="MBS9525549.1"/>
    <property type="molecule type" value="Genomic_DNA"/>
</dbReference>
<dbReference type="InterPro" id="IPR028343">
    <property type="entry name" value="FBPtase"/>
</dbReference>
<feature type="binding site" evidence="12">
    <location>
        <position position="285"/>
    </location>
    <ligand>
        <name>Mg(2+)</name>
        <dbReference type="ChEBI" id="CHEBI:18420"/>
        <label>2</label>
    </ligand>
</feature>
<gene>
    <name evidence="12 16" type="primary">fbp</name>
    <name evidence="16" type="ORF">KI659_16145</name>
</gene>
<comment type="subcellular location">
    <subcellularLocation>
        <location evidence="12">Cytoplasm</location>
    </subcellularLocation>
</comment>
<feature type="binding site" evidence="12">
    <location>
        <position position="128"/>
    </location>
    <ligand>
        <name>Mg(2+)</name>
        <dbReference type="ChEBI" id="CHEBI:18420"/>
        <label>1</label>
    </ligand>
</feature>
<comment type="caution">
    <text evidence="12">Lacks conserved residue(s) required for the propagation of feature annotation.</text>
</comment>
<dbReference type="PRINTS" id="PR00115">
    <property type="entry name" value="F16BPHPHTASE"/>
</dbReference>
<evidence type="ECO:0000256" key="5">
    <source>
        <dbReference type="ARBA" id="ARBA00022723"/>
    </source>
</evidence>
<dbReference type="AlphaFoldDB" id="A0AAP2CKQ1"/>
<keyword evidence="4 12" id="KW-0963">Cytoplasm</keyword>
<feature type="binding site" evidence="12">
    <location>
        <begin position="129"/>
        <end position="132"/>
    </location>
    <ligand>
        <name>substrate</name>
    </ligand>
</feature>
<dbReference type="GO" id="GO:0000287">
    <property type="term" value="F:magnesium ion binding"/>
    <property type="evidence" value="ECO:0007669"/>
    <property type="project" value="UniProtKB-UniRule"/>
</dbReference>
<dbReference type="PIRSF" id="PIRSF500210">
    <property type="entry name" value="FBPtase"/>
    <property type="match status" value="1"/>
</dbReference>
<evidence type="ECO:0000256" key="9">
    <source>
        <dbReference type="ARBA" id="ARBA00024331"/>
    </source>
</evidence>
<feature type="domain" description="Fructose-1-6-bisphosphatase class 1 C-terminal" evidence="15">
    <location>
        <begin position="213"/>
        <end position="336"/>
    </location>
</feature>
<comment type="pathway">
    <text evidence="9">Carbohydrate biosynthesis.</text>
</comment>
<evidence type="ECO:0000256" key="7">
    <source>
        <dbReference type="ARBA" id="ARBA00022842"/>
    </source>
</evidence>
<feature type="binding site" evidence="12">
    <location>
        <position position="106"/>
    </location>
    <ligand>
        <name>Mg(2+)</name>
        <dbReference type="ChEBI" id="CHEBI:18420"/>
        <label>1</label>
    </ligand>
</feature>
<evidence type="ECO:0000256" key="1">
    <source>
        <dbReference type="ARBA" id="ARBA00001273"/>
    </source>
</evidence>
<dbReference type="GO" id="GO:0006002">
    <property type="term" value="P:fructose 6-phosphate metabolic process"/>
    <property type="evidence" value="ECO:0007669"/>
    <property type="project" value="TreeGrafter"/>
</dbReference>
<dbReference type="RefSeq" id="WP_213946409.1">
    <property type="nucleotide sequence ID" value="NZ_JAHCMY010000014.1"/>
</dbReference>
<dbReference type="GO" id="GO:0030388">
    <property type="term" value="P:fructose 1,6-bisphosphate metabolic process"/>
    <property type="evidence" value="ECO:0007669"/>
    <property type="project" value="TreeGrafter"/>
</dbReference>
<dbReference type="SUPFAM" id="SSF56655">
    <property type="entry name" value="Carbohydrate phosphatase"/>
    <property type="match status" value="1"/>
</dbReference>
<dbReference type="InterPro" id="IPR044015">
    <property type="entry name" value="FBPase_C_dom"/>
</dbReference>
<organism evidence="16 17">
    <name type="scientific">Litoribacter ruber</name>
    <dbReference type="NCBI Taxonomy" id="702568"/>
    <lineage>
        <taxon>Bacteria</taxon>
        <taxon>Pseudomonadati</taxon>
        <taxon>Bacteroidota</taxon>
        <taxon>Cytophagia</taxon>
        <taxon>Cytophagales</taxon>
        <taxon>Cyclobacteriaceae</taxon>
        <taxon>Litoribacter</taxon>
    </lineage>
</organism>
<keyword evidence="17" id="KW-1185">Reference proteome</keyword>
<reference evidence="16 17" key="1">
    <citation type="submission" date="2021-05" db="EMBL/GenBank/DDBJ databases">
        <authorList>
            <person name="Zhang Z.D."/>
            <person name="Osman G."/>
        </authorList>
    </citation>
    <scope>NUCLEOTIDE SEQUENCE [LARGE SCALE GENOMIC DNA]</scope>
    <source>
        <strain evidence="16 17">KCTC 32217</strain>
    </source>
</reference>
<protein>
    <recommendedName>
        <fullName evidence="10 12">Fructose-1,6-bisphosphatase class 1</fullName>
        <shortName evidence="12">FBPase class 1</shortName>
        <ecNumber evidence="3 12">3.1.3.11</ecNumber>
    </recommendedName>
    <alternativeName>
        <fullName evidence="11 12">D-fructose-1,6-bisphosphate 1-phosphohydrolase class 1</fullName>
    </alternativeName>
</protein>
<evidence type="ECO:0000259" key="14">
    <source>
        <dbReference type="Pfam" id="PF00316"/>
    </source>
</evidence>
<feature type="binding site" evidence="12">
    <location>
        <position position="126"/>
    </location>
    <ligand>
        <name>Mg(2+)</name>
        <dbReference type="ChEBI" id="CHEBI:18420"/>
        <label>2</label>
    </ligand>
</feature>
<comment type="cofactor">
    <cofactor evidence="12">
        <name>Mg(2+)</name>
        <dbReference type="ChEBI" id="CHEBI:18420"/>
    </cofactor>
    <text evidence="12">Binds 2 magnesium ions per subunit.</text>
</comment>
<dbReference type="Gene3D" id="3.40.190.80">
    <property type="match status" value="1"/>
</dbReference>
<evidence type="ECO:0000256" key="11">
    <source>
        <dbReference type="ARBA" id="ARBA00081210"/>
    </source>
</evidence>
<evidence type="ECO:0000256" key="10">
    <source>
        <dbReference type="ARBA" id="ARBA00072069"/>
    </source>
</evidence>
<accession>A0AAP2CKQ1</accession>
<dbReference type="GO" id="GO:0005829">
    <property type="term" value="C:cytosol"/>
    <property type="evidence" value="ECO:0007669"/>
    <property type="project" value="TreeGrafter"/>
</dbReference>
<comment type="similarity">
    <text evidence="2 12 13">Belongs to the FBPase class 1 family.</text>
</comment>
<evidence type="ECO:0000259" key="15">
    <source>
        <dbReference type="Pfam" id="PF18913"/>
    </source>
</evidence>
<evidence type="ECO:0000256" key="6">
    <source>
        <dbReference type="ARBA" id="ARBA00022801"/>
    </source>
</evidence>
<feature type="domain" description="Fructose-1-6-bisphosphatase class I N-terminal" evidence="14">
    <location>
        <begin position="20"/>
        <end position="208"/>
    </location>
</feature>
<comment type="catalytic activity">
    <reaction evidence="1 12">
        <text>beta-D-fructose 1,6-bisphosphate + H2O = beta-D-fructose 6-phosphate + phosphate</text>
        <dbReference type="Rhea" id="RHEA:11064"/>
        <dbReference type="ChEBI" id="CHEBI:15377"/>
        <dbReference type="ChEBI" id="CHEBI:32966"/>
        <dbReference type="ChEBI" id="CHEBI:43474"/>
        <dbReference type="ChEBI" id="CHEBI:57634"/>
        <dbReference type="EC" id="3.1.3.11"/>
    </reaction>
</comment>
<evidence type="ECO:0000256" key="3">
    <source>
        <dbReference type="ARBA" id="ARBA00013093"/>
    </source>
</evidence>
<keyword evidence="8 12" id="KW-0119">Carbohydrate metabolism</keyword>
<dbReference type="NCBIfam" id="NF006778">
    <property type="entry name" value="PRK09293.1-1"/>
    <property type="match status" value="1"/>
</dbReference>
<sequence>MRTKPYIPDNSALGYSVGTTLDRFIKMKQDDFPFASGELSQLLRDIALAAKIVNREINRAGLANIGGAFGQTNVQGEEQQKLDVIANIRFTRALTKGGEVCAVVSEEDDEVIDLQNNSGKYVVAIDPLDGSSNIDVNISIGTIFSIYRRVTPLGSPIQPEDIMQPGNKQVAAGYVLYGSSTMLVYTTGHGVNGFTYEQSLGEYFLSHPDMKAPASGNIYSVNEGLYNQMSNGLQSYINHCKENNFSARYIGSLVADFHRNLLKGGIYIYPGTTKTPNGKLRLLYEANALAYIAEQAGGKATDGHERILDIMPTSLHQRTPLFIGSEKLVDEAKTFLSEEARVVDMAAGVQKG</sequence>
<dbReference type="PIRSF" id="PIRSF000904">
    <property type="entry name" value="FBPtase_SBPase"/>
    <property type="match status" value="1"/>
</dbReference>
<dbReference type="PANTHER" id="PTHR11556">
    <property type="entry name" value="FRUCTOSE-1,6-BISPHOSPHATASE-RELATED"/>
    <property type="match status" value="1"/>
</dbReference>
<dbReference type="HAMAP" id="MF_01855">
    <property type="entry name" value="FBPase_class1"/>
    <property type="match status" value="1"/>
</dbReference>
<name>A0AAP2CKQ1_9BACT</name>
<evidence type="ECO:0000313" key="17">
    <source>
        <dbReference type="Proteomes" id="UP001319104"/>
    </source>
</evidence>
<dbReference type="GO" id="GO:0042132">
    <property type="term" value="F:fructose 1,6-bisphosphate 1-phosphatase activity"/>
    <property type="evidence" value="ECO:0007669"/>
    <property type="project" value="UniProtKB-UniRule"/>
</dbReference>
<dbReference type="Gene3D" id="3.30.540.10">
    <property type="entry name" value="Fructose-1,6-Bisphosphatase, subunit A, domain 1"/>
    <property type="match status" value="1"/>
</dbReference>
<dbReference type="Pfam" id="PF18913">
    <property type="entry name" value="FBPase_C"/>
    <property type="match status" value="1"/>
</dbReference>
<evidence type="ECO:0000256" key="13">
    <source>
        <dbReference type="RuleBase" id="RU000508"/>
    </source>
</evidence>
<evidence type="ECO:0000256" key="2">
    <source>
        <dbReference type="ARBA" id="ARBA00010941"/>
    </source>
</evidence>
<dbReference type="GO" id="GO:0006000">
    <property type="term" value="P:fructose metabolic process"/>
    <property type="evidence" value="ECO:0007669"/>
    <property type="project" value="TreeGrafter"/>
</dbReference>
<dbReference type="InterPro" id="IPR000146">
    <property type="entry name" value="FBPase_class-1"/>
</dbReference>
<evidence type="ECO:0000256" key="12">
    <source>
        <dbReference type="HAMAP-Rule" id="MF_01855"/>
    </source>
</evidence>
<comment type="subunit">
    <text evidence="12">Homotetramer.</text>
</comment>
<dbReference type="CDD" id="cd00354">
    <property type="entry name" value="FBPase"/>
    <property type="match status" value="1"/>
</dbReference>
<dbReference type="Pfam" id="PF00316">
    <property type="entry name" value="FBPase"/>
    <property type="match status" value="1"/>
</dbReference>
<keyword evidence="6 12" id="KW-0378">Hydrolase</keyword>